<dbReference type="EMBL" id="JABTTQ020000007">
    <property type="protein sequence ID" value="KAK6151830.1"/>
    <property type="molecule type" value="Genomic_DNA"/>
</dbReference>
<protein>
    <recommendedName>
        <fullName evidence="7">Exostosin GT47 domain-containing protein</fullName>
    </recommendedName>
</protein>
<reference evidence="8 9" key="1">
    <citation type="journal article" date="2021" name="Comput. Struct. Biotechnol. J.">
        <title>De novo genome assembly of the potent medicinal plant Rehmannia glutinosa using nanopore technology.</title>
        <authorList>
            <person name="Ma L."/>
            <person name="Dong C."/>
            <person name="Song C."/>
            <person name="Wang X."/>
            <person name="Zheng X."/>
            <person name="Niu Y."/>
            <person name="Chen S."/>
            <person name="Feng W."/>
        </authorList>
    </citation>
    <scope>NUCLEOTIDE SEQUENCE [LARGE SCALE GENOMIC DNA]</scope>
    <source>
        <strain evidence="8">DH-2019</strain>
    </source>
</reference>
<evidence type="ECO:0000313" key="8">
    <source>
        <dbReference type="EMBL" id="KAK6151830.1"/>
    </source>
</evidence>
<gene>
    <name evidence="8" type="ORF">DH2020_014465</name>
</gene>
<comment type="similarity">
    <text evidence="2">Belongs to the glycosyltransferase 47 family.</text>
</comment>
<evidence type="ECO:0000256" key="2">
    <source>
        <dbReference type="ARBA" id="ARBA00010271"/>
    </source>
</evidence>
<evidence type="ECO:0000259" key="7">
    <source>
        <dbReference type="Pfam" id="PF03016"/>
    </source>
</evidence>
<evidence type="ECO:0000256" key="4">
    <source>
        <dbReference type="ARBA" id="ARBA00022968"/>
    </source>
</evidence>
<evidence type="ECO:0000256" key="6">
    <source>
        <dbReference type="SAM" id="Phobius"/>
    </source>
</evidence>
<keyword evidence="3" id="KW-0808">Transferase</keyword>
<keyword evidence="5" id="KW-0333">Golgi apparatus</keyword>
<keyword evidence="9" id="KW-1185">Reference proteome</keyword>
<keyword evidence="6" id="KW-1133">Transmembrane helix</keyword>
<organism evidence="8 9">
    <name type="scientific">Rehmannia glutinosa</name>
    <name type="common">Chinese foxglove</name>
    <dbReference type="NCBI Taxonomy" id="99300"/>
    <lineage>
        <taxon>Eukaryota</taxon>
        <taxon>Viridiplantae</taxon>
        <taxon>Streptophyta</taxon>
        <taxon>Embryophyta</taxon>
        <taxon>Tracheophyta</taxon>
        <taxon>Spermatophyta</taxon>
        <taxon>Magnoliopsida</taxon>
        <taxon>eudicotyledons</taxon>
        <taxon>Gunneridae</taxon>
        <taxon>Pentapetalae</taxon>
        <taxon>asterids</taxon>
        <taxon>lamiids</taxon>
        <taxon>Lamiales</taxon>
        <taxon>Orobanchaceae</taxon>
        <taxon>Rehmannieae</taxon>
        <taxon>Rehmannia</taxon>
    </lineage>
</organism>
<name>A0ABR0X0F5_REHGL</name>
<evidence type="ECO:0000256" key="5">
    <source>
        <dbReference type="ARBA" id="ARBA00023034"/>
    </source>
</evidence>
<comment type="subcellular location">
    <subcellularLocation>
        <location evidence="1">Golgi apparatus membrane</location>
        <topology evidence="1">Single-pass type II membrane protein</topology>
    </subcellularLocation>
</comment>
<sequence length="451" mass="51611">MDNGLNFRRLCHVHVEQLLSFVGILTFVLALLHLFAYPYGNYLSFLSHDNVRLVSLSTGSKAFYNSKLANSSDSSLEHTEEPKIKDTDLLKVGSLLRTTDISVVAGNPALRKRGGKAMSITKMNSLLLNSSLEKKSKRPRWSSRGDQALRDAKFQIQNAPIQRNISEVHASLFRNYSMFRRSYELMESTLKVYVYREGEKPIFHLPYLRGIYASEGWFMKLMERNKKFVVKEPKKAHLFYLPFSSVKLRNELNGSGFGNQKDVEYYLKNYTDIIATKYRFWNRRGGQDHFFVACHDWALRASRKISGNCIRVLCNSNIARGFKIGQDVSLPVTYVRSAENPVKDIGGNPPSNRPILAFFAGGMHGYVRPNTTALLAQHRTRHENYWAMPRDVEGKARYREFMKSSKYCICAKGYEVHTPLISQSRVTLAVDFTVMYMSSTPKAIQIEGFTK</sequence>
<dbReference type="PANTHER" id="PTHR11062">
    <property type="entry name" value="EXOSTOSIN HEPARAN SULFATE GLYCOSYLTRANSFERASE -RELATED"/>
    <property type="match status" value="1"/>
</dbReference>
<keyword evidence="6" id="KW-0812">Transmembrane</keyword>
<dbReference type="Proteomes" id="UP001318860">
    <property type="component" value="Unassembled WGS sequence"/>
</dbReference>
<dbReference type="InterPro" id="IPR004263">
    <property type="entry name" value="Exostosin"/>
</dbReference>
<dbReference type="PANTHER" id="PTHR11062:SF77">
    <property type="entry name" value="GLYCOSYLTRANSFERASE FAMILY EXOSTOSIN PROTEIN"/>
    <property type="match status" value="1"/>
</dbReference>
<proteinExistence type="inferred from homology"/>
<keyword evidence="4" id="KW-0735">Signal-anchor</keyword>
<evidence type="ECO:0000256" key="1">
    <source>
        <dbReference type="ARBA" id="ARBA00004323"/>
    </source>
</evidence>
<accession>A0ABR0X0F5</accession>
<keyword evidence="3" id="KW-0328">Glycosyltransferase</keyword>
<evidence type="ECO:0000313" key="9">
    <source>
        <dbReference type="Proteomes" id="UP001318860"/>
    </source>
</evidence>
<comment type="caution">
    <text evidence="8">The sequence shown here is derived from an EMBL/GenBank/DDBJ whole genome shotgun (WGS) entry which is preliminary data.</text>
</comment>
<feature type="transmembrane region" description="Helical" evidence="6">
    <location>
        <begin position="18"/>
        <end position="39"/>
    </location>
</feature>
<feature type="domain" description="Exostosin GT47" evidence="7">
    <location>
        <begin position="187"/>
        <end position="421"/>
    </location>
</feature>
<keyword evidence="6" id="KW-0472">Membrane</keyword>
<evidence type="ECO:0000256" key="3">
    <source>
        <dbReference type="ARBA" id="ARBA00022676"/>
    </source>
</evidence>
<dbReference type="Pfam" id="PF03016">
    <property type="entry name" value="Exostosin_GT47"/>
    <property type="match status" value="1"/>
</dbReference>
<dbReference type="InterPro" id="IPR040911">
    <property type="entry name" value="Exostosin_GT47"/>
</dbReference>